<accession>A0A5B0NLF6</accession>
<comment type="caution">
    <text evidence="1">The sequence shown here is derived from an EMBL/GenBank/DDBJ whole genome shotgun (WGS) entry which is preliminary data.</text>
</comment>
<reference evidence="1 2" key="1">
    <citation type="submission" date="2019-05" db="EMBL/GenBank/DDBJ databases">
        <title>Emergence of the Ug99 lineage of the wheat stem rust pathogen through somatic hybridization.</title>
        <authorList>
            <person name="Li F."/>
            <person name="Upadhyaya N.M."/>
            <person name="Sperschneider J."/>
            <person name="Matny O."/>
            <person name="Nguyen-Phuc H."/>
            <person name="Mago R."/>
            <person name="Raley C."/>
            <person name="Miller M.E."/>
            <person name="Silverstein K.A.T."/>
            <person name="Henningsen E."/>
            <person name="Hirsch C.D."/>
            <person name="Visser B."/>
            <person name="Pretorius Z.A."/>
            <person name="Steffenson B.J."/>
            <person name="Schwessinger B."/>
            <person name="Dodds P.N."/>
            <person name="Figueroa M."/>
        </authorList>
    </citation>
    <scope>NUCLEOTIDE SEQUENCE [LARGE SCALE GENOMIC DNA]</scope>
    <source>
        <strain evidence="1">21-0</strain>
    </source>
</reference>
<dbReference type="EMBL" id="VSWC01000093">
    <property type="protein sequence ID" value="KAA1089376.1"/>
    <property type="molecule type" value="Genomic_DNA"/>
</dbReference>
<proteinExistence type="predicted"/>
<gene>
    <name evidence="1" type="ORF">PGT21_015913</name>
</gene>
<evidence type="ECO:0000313" key="2">
    <source>
        <dbReference type="Proteomes" id="UP000324748"/>
    </source>
</evidence>
<evidence type="ECO:0000313" key="1">
    <source>
        <dbReference type="EMBL" id="KAA1089376.1"/>
    </source>
</evidence>
<dbReference type="AlphaFoldDB" id="A0A5B0NLF6"/>
<sequence>MRHHPGQGGIAHTCSACTNYPCRSGTSSESVPLPKNLSSVVYLRPPRPSIGSLSIRRRHAVASHFMLLDKYPKQSNQDAWRNFHPKLHGQCETVGFVPPGFGSLVQTDVKIQPLLILSLPRTVSSTECLTLSMDKGLKWARLTRRDLP</sequence>
<keyword evidence="2" id="KW-1185">Reference proteome</keyword>
<dbReference type="Proteomes" id="UP000324748">
    <property type="component" value="Unassembled WGS sequence"/>
</dbReference>
<name>A0A5B0NLF6_PUCGR</name>
<protein>
    <submittedName>
        <fullName evidence="1">Uncharacterized protein</fullName>
    </submittedName>
</protein>
<organism evidence="1 2">
    <name type="scientific">Puccinia graminis f. sp. tritici</name>
    <dbReference type="NCBI Taxonomy" id="56615"/>
    <lineage>
        <taxon>Eukaryota</taxon>
        <taxon>Fungi</taxon>
        <taxon>Dikarya</taxon>
        <taxon>Basidiomycota</taxon>
        <taxon>Pucciniomycotina</taxon>
        <taxon>Pucciniomycetes</taxon>
        <taxon>Pucciniales</taxon>
        <taxon>Pucciniaceae</taxon>
        <taxon>Puccinia</taxon>
    </lineage>
</organism>